<dbReference type="GO" id="GO:0046872">
    <property type="term" value="F:metal ion binding"/>
    <property type="evidence" value="ECO:0007669"/>
    <property type="project" value="UniProtKB-KW"/>
</dbReference>
<keyword evidence="2" id="KW-0479">Metal-binding</keyword>
<evidence type="ECO:0000259" key="3">
    <source>
        <dbReference type="Pfam" id="PF12850"/>
    </source>
</evidence>
<gene>
    <name evidence="4" type="ORF">ENS29_06195</name>
</gene>
<comment type="similarity">
    <text evidence="1 2">Belongs to the metallophosphoesterase superfamily. YfcE family.</text>
</comment>
<organism evidence="4">
    <name type="scientific">Desulfatirhabdium butyrativorans</name>
    <dbReference type="NCBI Taxonomy" id="340467"/>
    <lineage>
        <taxon>Bacteria</taxon>
        <taxon>Pseudomonadati</taxon>
        <taxon>Thermodesulfobacteriota</taxon>
        <taxon>Desulfobacteria</taxon>
        <taxon>Desulfobacterales</taxon>
        <taxon>Desulfatirhabdiaceae</taxon>
        <taxon>Desulfatirhabdium</taxon>
    </lineage>
</organism>
<protein>
    <recommendedName>
        <fullName evidence="2">Phosphoesterase</fullName>
        <ecNumber evidence="2">3.1.4.-</ecNumber>
    </recommendedName>
</protein>
<dbReference type="InterPro" id="IPR000979">
    <property type="entry name" value="Phosphodiesterase_MJ0936/Vps29"/>
</dbReference>
<feature type="domain" description="Calcineurin-like phosphoesterase" evidence="3">
    <location>
        <begin position="19"/>
        <end position="153"/>
    </location>
</feature>
<evidence type="ECO:0000313" key="4">
    <source>
        <dbReference type="EMBL" id="HGU32430.1"/>
    </source>
</evidence>
<dbReference type="InterPro" id="IPR029052">
    <property type="entry name" value="Metallo-depent_PP-like"/>
</dbReference>
<dbReference type="GO" id="GO:0016787">
    <property type="term" value="F:hydrolase activity"/>
    <property type="evidence" value="ECO:0007669"/>
    <property type="project" value="UniProtKB-UniRule"/>
</dbReference>
<dbReference type="EC" id="3.1.4.-" evidence="2"/>
<dbReference type="NCBIfam" id="TIGR00040">
    <property type="entry name" value="yfcE"/>
    <property type="match status" value="1"/>
</dbReference>
<name>A0A7C4MLR3_9BACT</name>
<dbReference type="EMBL" id="DSUH01000140">
    <property type="protein sequence ID" value="HGU32430.1"/>
    <property type="molecule type" value="Genomic_DNA"/>
</dbReference>
<dbReference type="Gene3D" id="3.60.21.10">
    <property type="match status" value="1"/>
</dbReference>
<dbReference type="Pfam" id="PF12850">
    <property type="entry name" value="Metallophos_2"/>
    <property type="match status" value="1"/>
</dbReference>
<evidence type="ECO:0000256" key="1">
    <source>
        <dbReference type="ARBA" id="ARBA00008950"/>
    </source>
</evidence>
<dbReference type="InterPro" id="IPR024654">
    <property type="entry name" value="Calcineurin-like_PHP_lpxH"/>
</dbReference>
<comment type="caution">
    <text evidence="4">The sequence shown here is derived from an EMBL/GenBank/DDBJ whole genome shotgun (WGS) entry which is preliminary data.</text>
</comment>
<dbReference type="SUPFAM" id="SSF56300">
    <property type="entry name" value="Metallo-dependent phosphatases"/>
    <property type="match status" value="1"/>
</dbReference>
<evidence type="ECO:0000256" key="2">
    <source>
        <dbReference type="RuleBase" id="RU362039"/>
    </source>
</evidence>
<comment type="cofactor">
    <cofactor evidence="2">
        <name>a divalent metal cation</name>
        <dbReference type="ChEBI" id="CHEBI:60240"/>
    </cofactor>
</comment>
<accession>A0A7C4MLR3</accession>
<proteinExistence type="inferred from homology"/>
<dbReference type="PANTHER" id="PTHR11124">
    <property type="entry name" value="VACUOLAR SORTING PROTEIN VPS29"/>
    <property type="match status" value="1"/>
</dbReference>
<dbReference type="AlphaFoldDB" id="A0A7C4MLR3"/>
<reference evidence="4" key="1">
    <citation type="journal article" date="2020" name="mSystems">
        <title>Genome- and Community-Level Interaction Insights into Carbon Utilization and Element Cycling Functions of Hydrothermarchaeota in Hydrothermal Sediment.</title>
        <authorList>
            <person name="Zhou Z."/>
            <person name="Liu Y."/>
            <person name="Xu W."/>
            <person name="Pan J."/>
            <person name="Luo Z.H."/>
            <person name="Li M."/>
        </authorList>
    </citation>
    <scope>NUCLEOTIDE SEQUENCE [LARGE SCALE GENOMIC DNA]</scope>
    <source>
        <strain evidence="4">SpSt-477</strain>
    </source>
</reference>
<sequence length="166" mass="18156">MPNTDEQPLRLDIDPLRPVLVLSDTHGTLSEPVIRHLLGVQLILHAGDVDTPEILSELQAIAPVIVARGNMDFGGWAKEIPAVRHLVLNEVSIVLVHNITHLDGSPLLDHCDAIVHGHTHRPVIETVNHTLVVNPGSASYPKQGLSPSLIRLWIDRTGLRAEMVIP</sequence>